<reference evidence="1" key="1">
    <citation type="submission" date="2019-08" db="EMBL/GenBank/DDBJ databases">
        <authorList>
            <person name="Kucharzyk K."/>
            <person name="Murdoch R.W."/>
            <person name="Higgins S."/>
            <person name="Loffler F."/>
        </authorList>
    </citation>
    <scope>NUCLEOTIDE SEQUENCE</scope>
</reference>
<protein>
    <submittedName>
        <fullName evidence="1">Uncharacterized protein</fullName>
    </submittedName>
</protein>
<accession>A0A645GND8</accession>
<name>A0A645GND8_9ZZZZ</name>
<proteinExistence type="predicted"/>
<dbReference type="AlphaFoldDB" id="A0A645GND8"/>
<gene>
    <name evidence="1" type="ORF">SDC9_175124</name>
</gene>
<sequence length="133" mass="14241">MGSEVARRSRRVGRIGLQDIADGQIVLERDVGVARPDLPGRILILDRRAGHGRTVDIPLAVCQGNLTIGKTVKGLEANETFTEGQGVSGVATIDAVEGQIPEIVARRAYRQVGIAHPARVGHHEEVRTQAPQA</sequence>
<evidence type="ECO:0000313" key="1">
    <source>
        <dbReference type="EMBL" id="MPN27690.1"/>
    </source>
</evidence>
<organism evidence="1">
    <name type="scientific">bioreactor metagenome</name>
    <dbReference type="NCBI Taxonomy" id="1076179"/>
    <lineage>
        <taxon>unclassified sequences</taxon>
        <taxon>metagenomes</taxon>
        <taxon>ecological metagenomes</taxon>
    </lineage>
</organism>
<dbReference type="EMBL" id="VSSQ01077679">
    <property type="protein sequence ID" value="MPN27690.1"/>
    <property type="molecule type" value="Genomic_DNA"/>
</dbReference>
<comment type="caution">
    <text evidence="1">The sequence shown here is derived from an EMBL/GenBank/DDBJ whole genome shotgun (WGS) entry which is preliminary data.</text>
</comment>